<name>A0A376Y8K1_ECOLX</name>
<evidence type="ECO:0000313" key="2">
    <source>
        <dbReference type="Proteomes" id="UP000254785"/>
    </source>
</evidence>
<evidence type="ECO:0000313" key="1">
    <source>
        <dbReference type="EMBL" id="STJ80462.1"/>
    </source>
</evidence>
<dbReference type="EMBL" id="UGDC01000003">
    <property type="protein sequence ID" value="STJ80462.1"/>
    <property type="molecule type" value="Genomic_DNA"/>
</dbReference>
<protein>
    <submittedName>
        <fullName evidence="1">Uncharacterized protein</fullName>
    </submittedName>
</protein>
<sequence length="72" mass="8560">MQVNCFFNSEIFYSFVIKITMLSQCKNIARIRLKSFKFTHATNIDLQNITLAIFQKLDYLTSKNANSRTYRR</sequence>
<organism evidence="1 2">
    <name type="scientific">Escherichia coli</name>
    <dbReference type="NCBI Taxonomy" id="562"/>
    <lineage>
        <taxon>Bacteria</taxon>
        <taxon>Pseudomonadati</taxon>
        <taxon>Pseudomonadota</taxon>
        <taxon>Gammaproteobacteria</taxon>
        <taxon>Enterobacterales</taxon>
        <taxon>Enterobacteriaceae</taxon>
        <taxon>Escherichia</taxon>
    </lineage>
</organism>
<gene>
    <name evidence="1" type="ORF">NCTC9117_03085</name>
</gene>
<reference evidence="1 2" key="1">
    <citation type="submission" date="2018-06" db="EMBL/GenBank/DDBJ databases">
        <authorList>
            <consortium name="Pathogen Informatics"/>
            <person name="Doyle S."/>
        </authorList>
    </citation>
    <scope>NUCLEOTIDE SEQUENCE [LARGE SCALE GENOMIC DNA]</scope>
    <source>
        <strain evidence="1 2">NCTC9117</strain>
    </source>
</reference>
<dbReference type="Proteomes" id="UP000254785">
    <property type="component" value="Unassembled WGS sequence"/>
</dbReference>
<dbReference type="AlphaFoldDB" id="A0A376Y8K1"/>
<accession>A0A376Y8K1</accession>
<proteinExistence type="predicted"/>